<proteinExistence type="predicted"/>
<feature type="transmembrane region" description="Helical" evidence="1">
    <location>
        <begin position="206"/>
        <end position="226"/>
    </location>
</feature>
<organism evidence="2 3">
    <name type="scientific">Pyxidicoccus parkwayensis</name>
    <dbReference type="NCBI Taxonomy" id="2813578"/>
    <lineage>
        <taxon>Bacteria</taxon>
        <taxon>Pseudomonadati</taxon>
        <taxon>Myxococcota</taxon>
        <taxon>Myxococcia</taxon>
        <taxon>Myxococcales</taxon>
        <taxon>Cystobacterineae</taxon>
        <taxon>Myxococcaceae</taxon>
        <taxon>Pyxidicoccus</taxon>
    </lineage>
</organism>
<keyword evidence="1" id="KW-1133">Transmembrane helix</keyword>
<dbReference type="EMBL" id="CP071090">
    <property type="protein sequence ID" value="QSQ18654.1"/>
    <property type="molecule type" value="Genomic_DNA"/>
</dbReference>
<sequence>MEMAEFIETHRPRWEKLEALLDRSESHGLRGLSLEEARTLGKLYRAVSSDLLWVRARSGSADVSAYLNDLVGRAYALTYPGRRPRFADVWGFVARGFPALMRREWRMYVASVLLLLAGTGFGYLGMIVDPDAAHYLVPAEHLSLDPVKRAADEAAGDGMSAGQQAHFSAFLFTHNIQVAFLAFALGITLGLGTAVMLFTNGLFLGALAQVYTAKGMAGWFWAWILPHGIPEISAICIAGAAGLVIARGLVAPRGLRRGQALRQEAVTAVKLLFGTLALFVLAGFIEGTISQIHPPKLSVAFKVSFALMVGAGVYAYLLSDWLRGGKAGSEDGAREAAPTP</sequence>
<reference evidence="2 3" key="1">
    <citation type="submission" date="2021-02" db="EMBL/GenBank/DDBJ databases">
        <title>De Novo genome assembly of isolated myxobacteria.</title>
        <authorList>
            <person name="Stevens D.C."/>
        </authorList>
    </citation>
    <scope>NUCLEOTIDE SEQUENCE [LARGE SCALE GENOMIC DNA]</scope>
    <source>
        <strain evidence="3">SCPEA02</strain>
    </source>
</reference>
<protein>
    <submittedName>
        <fullName evidence="2">Stage II sporulation protein M</fullName>
    </submittedName>
</protein>
<evidence type="ECO:0000313" key="3">
    <source>
        <dbReference type="Proteomes" id="UP000662747"/>
    </source>
</evidence>
<feature type="transmembrane region" description="Helical" evidence="1">
    <location>
        <begin position="271"/>
        <end position="293"/>
    </location>
</feature>
<dbReference type="InterPro" id="IPR002798">
    <property type="entry name" value="SpoIIM-like"/>
</dbReference>
<feature type="transmembrane region" description="Helical" evidence="1">
    <location>
        <begin position="105"/>
        <end position="128"/>
    </location>
</feature>
<evidence type="ECO:0000256" key="1">
    <source>
        <dbReference type="SAM" id="Phobius"/>
    </source>
</evidence>
<dbReference type="PANTHER" id="PTHR35337">
    <property type="entry name" value="SLR1478 PROTEIN"/>
    <property type="match status" value="1"/>
</dbReference>
<keyword evidence="3" id="KW-1185">Reference proteome</keyword>
<dbReference type="RefSeq" id="WP_206720245.1">
    <property type="nucleotide sequence ID" value="NZ_CP071090.1"/>
</dbReference>
<dbReference type="PANTHER" id="PTHR35337:SF1">
    <property type="entry name" value="SLR1478 PROTEIN"/>
    <property type="match status" value="1"/>
</dbReference>
<dbReference type="Proteomes" id="UP000662747">
    <property type="component" value="Chromosome"/>
</dbReference>
<dbReference type="Pfam" id="PF01944">
    <property type="entry name" value="SpoIIM"/>
    <property type="match status" value="1"/>
</dbReference>
<gene>
    <name evidence="2" type="ORF">JY651_25135</name>
</gene>
<accession>A0ABX7NJT9</accession>
<keyword evidence="1" id="KW-0812">Transmembrane</keyword>
<name>A0ABX7NJT9_9BACT</name>
<feature type="transmembrane region" description="Helical" evidence="1">
    <location>
        <begin position="299"/>
        <end position="317"/>
    </location>
</feature>
<evidence type="ECO:0000313" key="2">
    <source>
        <dbReference type="EMBL" id="QSQ18654.1"/>
    </source>
</evidence>
<keyword evidence="1" id="KW-0472">Membrane</keyword>
<feature type="transmembrane region" description="Helical" evidence="1">
    <location>
        <begin position="176"/>
        <end position="199"/>
    </location>
</feature>
<feature type="transmembrane region" description="Helical" evidence="1">
    <location>
        <begin position="232"/>
        <end position="250"/>
    </location>
</feature>